<feature type="transmembrane region" description="Helical" evidence="13">
    <location>
        <begin position="522"/>
        <end position="545"/>
    </location>
</feature>
<feature type="transmembrane region" description="Helical" evidence="13">
    <location>
        <begin position="568"/>
        <end position="590"/>
    </location>
</feature>
<evidence type="ECO:0000256" key="5">
    <source>
        <dbReference type="ARBA" id="ARBA00022737"/>
    </source>
</evidence>
<dbReference type="AlphaFoldDB" id="A0A9P0A6D8"/>
<evidence type="ECO:0000256" key="3">
    <source>
        <dbReference type="ARBA" id="ARBA00022606"/>
    </source>
</evidence>
<dbReference type="PANTHER" id="PTHR47143:SF1">
    <property type="entry name" value="ION_TRANS DOMAIN-CONTAINING PROTEIN"/>
    <property type="match status" value="1"/>
</dbReference>
<feature type="transmembrane region" description="Helical" evidence="13">
    <location>
        <begin position="646"/>
        <end position="672"/>
    </location>
</feature>
<feature type="transmembrane region" description="Helical" evidence="13">
    <location>
        <begin position="752"/>
        <end position="774"/>
    </location>
</feature>
<keyword evidence="7 12" id="KW-0040">ANK repeat</keyword>
<dbReference type="InterPro" id="IPR036770">
    <property type="entry name" value="Ankyrin_rpt-contain_sf"/>
</dbReference>
<reference evidence="15" key="1">
    <citation type="submission" date="2021-12" db="EMBL/GenBank/DDBJ databases">
        <authorList>
            <person name="King R."/>
        </authorList>
    </citation>
    <scope>NUCLEOTIDE SEQUENCE</scope>
</reference>
<evidence type="ECO:0000256" key="4">
    <source>
        <dbReference type="ARBA" id="ARBA00022692"/>
    </source>
</evidence>
<feature type="transmembrane region" description="Helical" evidence="13">
    <location>
        <begin position="611"/>
        <end position="634"/>
    </location>
</feature>
<dbReference type="Gene3D" id="1.25.40.20">
    <property type="entry name" value="Ankyrin repeat-containing domain"/>
    <property type="match status" value="1"/>
</dbReference>
<dbReference type="PANTHER" id="PTHR47143">
    <property type="entry name" value="TRANSIENT RECEPTOR POTENTIAL CATION CHANNEL PROTEIN PAINLESS"/>
    <property type="match status" value="1"/>
</dbReference>
<evidence type="ECO:0000259" key="14">
    <source>
        <dbReference type="Pfam" id="PF00520"/>
    </source>
</evidence>
<dbReference type="EMBL" id="OU963863">
    <property type="protein sequence ID" value="CAH0385214.1"/>
    <property type="molecule type" value="Genomic_DNA"/>
</dbReference>
<evidence type="ECO:0000256" key="7">
    <source>
        <dbReference type="ARBA" id="ARBA00023043"/>
    </source>
</evidence>
<dbReference type="PRINTS" id="PR01415">
    <property type="entry name" value="ANKYRIN"/>
</dbReference>
<dbReference type="InterPro" id="IPR005821">
    <property type="entry name" value="Ion_trans_dom"/>
</dbReference>
<evidence type="ECO:0000256" key="8">
    <source>
        <dbReference type="ARBA" id="ARBA00023065"/>
    </source>
</evidence>
<keyword evidence="8" id="KW-0406">Ion transport</keyword>
<sequence>MFKSGENMSLRRTSSANVAAVTFSPVEKSPKFKTATPSLLGRWRSFRGKSSGPPSMNNHNGTTSVTLEDVYMDSFDESFADELSVKVCKDSIRMSLIENMKMLGSNANSLIDIENGKTTSDQVGTKYRAFSSKEKNIVFLWSAFVKRDDLLEPLYEIGASLVATLPNEGFTALHLAAFSGCVKSCKWLLVNGLEVNLVVDNLSPLHCAVLGNSLDCVKLLLRHGAKIGSTVLHCGVQANALDCLKHLLTESADINAVDENGLTALHVASDRGMAKCLQTILAHCPKVDLNIQTRGRRSTPLHLASENGYFECVQYLINAGADVHAVNYKEQTALHLAAKAQSTECMEVLLAAGCPINGQDMDSRTPLHATLAKTLLAFNALEVLLKRGADVNLSDKYGYTPLHIAALNELSQCVDCLIMSGADVTARTSGGLSALSIIGRKTPGSINTICQKLDLSISMNDHETSSKEVELKLDFRYLLQNSSAGEVGFLKTLEAEGQKHLIEHPLCEAFLHLKWQKIRKFYFLRLFFCFVFVILLTVYVIAALAHECYNAAKNVTQNARTMCLNNSAIGGFLMARPAFIESIWHLLVLITIFESARKVMGIPGHRSMKHYFLQLMNVFEWFVIVSVFLVSYVWQGQTFDWQKHIGALAVLLAWTDFMIMVGQLPIFGTYVAMFTKVQAEFFKLLFAYSCLLIGFTVSFCVVFPSSDVFRNPIIGFIKVLVMMTGEVDFDMLGSGPGAGPEASLLLDFSAHITFVLFLLFVTVVLMNLLVGIAVHDIQGLHKTAGLSKLVRQTELIYFLELAICRGYVPRNVVRLLRQLALVSPQAYRVVLHVKPLNPREKRLPKEVLMAAFNLAKQKKTWSNSSCSWSATLRNTSDPCCRDEKNLFEEVRQLKEMVHIQNALISKLVNQSCSSLSKDNGSITS</sequence>
<protein>
    <recommendedName>
        <fullName evidence="14">Ion transport domain-containing protein</fullName>
    </recommendedName>
</protein>
<dbReference type="SUPFAM" id="SSF48403">
    <property type="entry name" value="Ankyrin repeat"/>
    <property type="match status" value="1"/>
</dbReference>
<feature type="repeat" description="ANK" evidence="12">
    <location>
        <begin position="227"/>
        <end position="259"/>
    </location>
</feature>
<feature type="transmembrane region" description="Helical" evidence="13">
    <location>
        <begin position="684"/>
        <end position="704"/>
    </location>
</feature>
<evidence type="ECO:0000256" key="13">
    <source>
        <dbReference type="SAM" id="Phobius"/>
    </source>
</evidence>
<dbReference type="Pfam" id="PF12796">
    <property type="entry name" value="Ank_2"/>
    <property type="match status" value="3"/>
</dbReference>
<evidence type="ECO:0000256" key="10">
    <source>
        <dbReference type="ARBA" id="ARBA00023180"/>
    </source>
</evidence>
<dbReference type="SMART" id="SM00248">
    <property type="entry name" value="ANK"/>
    <property type="match status" value="8"/>
</dbReference>
<keyword evidence="10" id="KW-0325">Glycoprotein</keyword>
<dbReference type="KEGG" id="btab:109035950"/>
<evidence type="ECO:0000313" key="15">
    <source>
        <dbReference type="EMBL" id="CAH0385214.1"/>
    </source>
</evidence>
<dbReference type="GO" id="GO:0034703">
    <property type="term" value="C:cation channel complex"/>
    <property type="evidence" value="ECO:0007669"/>
    <property type="project" value="UniProtKB-ARBA"/>
</dbReference>
<evidence type="ECO:0000256" key="11">
    <source>
        <dbReference type="ARBA" id="ARBA00023303"/>
    </source>
</evidence>
<dbReference type="Pfam" id="PF00520">
    <property type="entry name" value="Ion_trans"/>
    <property type="match status" value="1"/>
</dbReference>
<proteinExistence type="predicted"/>
<keyword evidence="6 13" id="KW-1133">Transmembrane helix</keyword>
<feature type="repeat" description="ANK" evidence="12">
    <location>
        <begin position="362"/>
        <end position="396"/>
    </location>
</feature>
<feature type="repeat" description="ANK" evidence="12">
    <location>
        <begin position="397"/>
        <end position="429"/>
    </location>
</feature>
<name>A0A9P0A6D8_BEMTA</name>
<keyword evidence="4 13" id="KW-0812">Transmembrane</keyword>
<evidence type="ECO:0000256" key="9">
    <source>
        <dbReference type="ARBA" id="ARBA00023136"/>
    </source>
</evidence>
<dbReference type="GO" id="GO:0005216">
    <property type="term" value="F:monoatomic ion channel activity"/>
    <property type="evidence" value="ECO:0007669"/>
    <property type="project" value="InterPro"/>
</dbReference>
<evidence type="ECO:0000313" key="16">
    <source>
        <dbReference type="Proteomes" id="UP001152759"/>
    </source>
</evidence>
<organism evidence="15 16">
    <name type="scientific">Bemisia tabaci</name>
    <name type="common">Sweetpotato whitefly</name>
    <name type="synonym">Aleurodes tabaci</name>
    <dbReference type="NCBI Taxonomy" id="7038"/>
    <lineage>
        <taxon>Eukaryota</taxon>
        <taxon>Metazoa</taxon>
        <taxon>Ecdysozoa</taxon>
        <taxon>Arthropoda</taxon>
        <taxon>Hexapoda</taxon>
        <taxon>Insecta</taxon>
        <taxon>Pterygota</taxon>
        <taxon>Neoptera</taxon>
        <taxon>Paraneoptera</taxon>
        <taxon>Hemiptera</taxon>
        <taxon>Sternorrhyncha</taxon>
        <taxon>Aleyrodoidea</taxon>
        <taxon>Aleyrodidae</taxon>
        <taxon>Aleyrodinae</taxon>
        <taxon>Bemisia</taxon>
    </lineage>
</organism>
<evidence type="ECO:0000256" key="6">
    <source>
        <dbReference type="ARBA" id="ARBA00022989"/>
    </source>
</evidence>
<keyword evidence="5" id="KW-0677">Repeat</keyword>
<dbReference type="InterPro" id="IPR052076">
    <property type="entry name" value="TRP_cation_channel"/>
</dbReference>
<dbReference type="InterPro" id="IPR002110">
    <property type="entry name" value="Ankyrin_rpt"/>
</dbReference>
<keyword evidence="2" id="KW-0813">Transport</keyword>
<dbReference type="PROSITE" id="PS50297">
    <property type="entry name" value="ANK_REP_REGION"/>
    <property type="match status" value="7"/>
</dbReference>
<feature type="repeat" description="ANK" evidence="12">
    <location>
        <begin position="168"/>
        <end position="200"/>
    </location>
</feature>
<evidence type="ECO:0000256" key="12">
    <source>
        <dbReference type="PROSITE-ProRule" id="PRU00023"/>
    </source>
</evidence>
<keyword evidence="16" id="KW-1185">Reference proteome</keyword>
<comment type="subcellular location">
    <subcellularLocation>
        <location evidence="1">Membrane</location>
        <topology evidence="1">Multi-pass membrane protein</topology>
    </subcellularLocation>
</comment>
<keyword evidence="3" id="KW-0716">Sensory transduction</keyword>
<dbReference type="Proteomes" id="UP001152759">
    <property type="component" value="Chromosome 2"/>
</dbReference>
<feature type="repeat" description="ANK" evidence="12">
    <location>
        <begin position="200"/>
        <end position="227"/>
    </location>
</feature>
<keyword evidence="9 13" id="KW-0472">Membrane</keyword>
<gene>
    <name evidence="15" type="ORF">BEMITA_LOCUS4466</name>
</gene>
<feature type="repeat" description="ANK" evidence="12">
    <location>
        <begin position="329"/>
        <end position="361"/>
    </location>
</feature>
<feature type="domain" description="Ion transport" evidence="14">
    <location>
        <begin position="532"/>
        <end position="783"/>
    </location>
</feature>
<evidence type="ECO:0000256" key="2">
    <source>
        <dbReference type="ARBA" id="ARBA00022448"/>
    </source>
</evidence>
<accession>A0A9P0A6D8</accession>
<evidence type="ECO:0000256" key="1">
    <source>
        <dbReference type="ARBA" id="ARBA00004141"/>
    </source>
</evidence>
<feature type="repeat" description="ANK" evidence="12">
    <location>
        <begin position="296"/>
        <end position="328"/>
    </location>
</feature>
<keyword evidence="11" id="KW-0407">Ion channel</keyword>
<dbReference type="PROSITE" id="PS50088">
    <property type="entry name" value="ANK_REPEAT"/>
    <property type="match status" value="7"/>
</dbReference>